<evidence type="ECO:0000313" key="2">
    <source>
        <dbReference type="EMBL" id="MDB1124257.1"/>
    </source>
</evidence>
<dbReference type="RefSeq" id="WP_272136399.1">
    <property type="nucleotide sequence ID" value="NZ_JAQLOI010000001.1"/>
</dbReference>
<organism evidence="2 3">
    <name type="scientific">Vibrio algarum</name>
    <dbReference type="NCBI Taxonomy" id="3020714"/>
    <lineage>
        <taxon>Bacteria</taxon>
        <taxon>Pseudomonadati</taxon>
        <taxon>Pseudomonadota</taxon>
        <taxon>Gammaproteobacteria</taxon>
        <taxon>Vibrionales</taxon>
        <taxon>Vibrionaceae</taxon>
        <taxon>Vibrio</taxon>
    </lineage>
</organism>
<gene>
    <name evidence="2" type="ORF">PGX00_11570</name>
</gene>
<evidence type="ECO:0000256" key="1">
    <source>
        <dbReference type="SAM" id="Phobius"/>
    </source>
</evidence>
<keyword evidence="1" id="KW-0812">Transmembrane</keyword>
<accession>A0ABT4YRS6</accession>
<dbReference type="EMBL" id="JAQLOI010000001">
    <property type="protein sequence ID" value="MDB1124257.1"/>
    <property type="molecule type" value="Genomic_DNA"/>
</dbReference>
<evidence type="ECO:0000313" key="3">
    <source>
        <dbReference type="Proteomes" id="UP001210678"/>
    </source>
</evidence>
<name>A0ABT4YRS6_9VIBR</name>
<reference evidence="2 3" key="1">
    <citation type="submission" date="2023-01" db="EMBL/GenBank/DDBJ databases">
        <title>Vibrio sp. KJ40-1 sp.nov, isolated from marine algae.</title>
        <authorList>
            <person name="Butt M."/>
            <person name="Kim J.M.J."/>
            <person name="Jeon C.O.C."/>
        </authorList>
    </citation>
    <scope>NUCLEOTIDE SEQUENCE [LARGE SCALE GENOMIC DNA]</scope>
    <source>
        <strain evidence="2 3">KJ40-1</strain>
    </source>
</reference>
<keyword evidence="3" id="KW-1185">Reference proteome</keyword>
<keyword evidence="1" id="KW-0472">Membrane</keyword>
<sequence length="241" mass="27774">MSNDFSEALDAEVSSKVSDGKVTESSRSKRFMSNVGMVIFGLLFYGGLAWKFWLYDDSLHIEKAEVKASIVEMVNNGSDLESIKHFYSQTPEEEWGFKYRWDKDKSQYYPAPTPLLTVLKDLKSDSYLNPEGGSKNRESIQKLLTEYQERNPFDGLEQSQKDSFESIRIKLGSEFANVSSDFYKISENLKQKNLLVDQYLSDSRTSLYLSIASLLFAFLTTLGSQYFYWKKKKKVMALNFT</sequence>
<keyword evidence="1" id="KW-1133">Transmembrane helix</keyword>
<protein>
    <submittedName>
        <fullName evidence="2">Uncharacterized protein</fullName>
    </submittedName>
</protein>
<feature type="transmembrane region" description="Helical" evidence="1">
    <location>
        <begin position="207"/>
        <end position="229"/>
    </location>
</feature>
<proteinExistence type="predicted"/>
<feature type="transmembrane region" description="Helical" evidence="1">
    <location>
        <begin position="31"/>
        <end position="53"/>
    </location>
</feature>
<dbReference type="Proteomes" id="UP001210678">
    <property type="component" value="Unassembled WGS sequence"/>
</dbReference>
<comment type="caution">
    <text evidence="2">The sequence shown here is derived from an EMBL/GenBank/DDBJ whole genome shotgun (WGS) entry which is preliminary data.</text>
</comment>